<comment type="similarity">
    <text evidence="1">Belongs to the UPF0751 family.</text>
</comment>
<dbReference type="EMBL" id="OU912926">
    <property type="protein sequence ID" value="CAG9932615.1"/>
    <property type="molecule type" value="Genomic_DNA"/>
</dbReference>
<sequence>MNAIVIGADRLGNIPELLSDWNINITRHITGRHVAHQRKPHGLPRNTELLILFTDFLGHNVMHHFRNLALVQGIPFIACRRSTSCLAQSLECCFNQKTEESKCPNCPFRP</sequence>
<evidence type="ECO:0008006" key="4">
    <source>
        <dbReference type="Google" id="ProtNLM"/>
    </source>
</evidence>
<name>A0ABM8YYH5_9PROT</name>
<dbReference type="InterPro" id="IPR016772">
    <property type="entry name" value="UCP020408"/>
</dbReference>
<keyword evidence="3" id="KW-1185">Reference proteome</keyword>
<dbReference type="RefSeq" id="WP_239796520.1">
    <property type="nucleotide sequence ID" value="NZ_OU912926.1"/>
</dbReference>
<gene>
    <name evidence="2" type="ORF">NTG6680_1362</name>
</gene>
<evidence type="ECO:0000256" key="1">
    <source>
        <dbReference type="ARBA" id="ARBA00007189"/>
    </source>
</evidence>
<evidence type="ECO:0000313" key="3">
    <source>
        <dbReference type="Proteomes" id="UP000839052"/>
    </source>
</evidence>
<reference evidence="2 3" key="1">
    <citation type="submission" date="2021-10" db="EMBL/GenBank/DDBJ databases">
        <authorList>
            <person name="Koch H."/>
        </authorList>
    </citation>
    <scope>NUCLEOTIDE SEQUENCE [LARGE SCALE GENOMIC DNA]</scope>
    <source>
        <strain evidence="2">6680</strain>
    </source>
</reference>
<organism evidence="2 3">
    <name type="scientific">Candidatus Nitrotoga arctica</name>
    <dbReference type="NCBI Taxonomy" id="453162"/>
    <lineage>
        <taxon>Bacteria</taxon>
        <taxon>Pseudomonadati</taxon>
        <taxon>Pseudomonadota</taxon>
        <taxon>Betaproteobacteria</taxon>
        <taxon>Nitrosomonadales</taxon>
        <taxon>Gallionellaceae</taxon>
        <taxon>Candidatus Nitrotoga</taxon>
    </lineage>
</organism>
<dbReference type="Proteomes" id="UP000839052">
    <property type="component" value="Chromosome"/>
</dbReference>
<evidence type="ECO:0000313" key="2">
    <source>
        <dbReference type="EMBL" id="CAG9932615.1"/>
    </source>
</evidence>
<proteinExistence type="inferred from homology"/>
<protein>
    <recommendedName>
        <fullName evidence="4">DUF2325 domain-containing protein</fullName>
    </recommendedName>
</protein>
<accession>A0ABM8YYH5</accession>
<dbReference type="PIRSF" id="PIRSF020408">
    <property type="entry name" value="UCP020408"/>
    <property type="match status" value="1"/>
</dbReference>
<dbReference type="Pfam" id="PF10087">
    <property type="entry name" value="DUF2325"/>
    <property type="match status" value="1"/>
</dbReference>